<dbReference type="Pfam" id="PF13560">
    <property type="entry name" value="HTH_31"/>
    <property type="match status" value="1"/>
</dbReference>
<dbReference type="SUPFAM" id="SSF47413">
    <property type="entry name" value="lambda repressor-like DNA-binding domains"/>
    <property type="match status" value="1"/>
</dbReference>
<feature type="domain" description="HTH cro/C1-type" evidence="1">
    <location>
        <begin position="35"/>
        <end position="93"/>
    </location>
</feature>
<protein>
    <recommendedName>
        <fullName evidence="1">HTH cro/C1-type domain-containing protein</fullName>
    </recommendedName>
</protein>
<evidence type="ECO:0000313" key="3">
    <source>
        <dbReference type="Proteomes" id="UP000680866"/>
    </source>
</evidence>
<dbReference type="InterPro" id="IPR010982">
    <property type="entry name" value="Lambda_DNA-bd_dom_sf"/>
</dbReference>
<proteinExistence type="predicted"/>
<dbReference type="PROSITE" id="PS50943">
    <property type="entry name" value="HTH_CROC1"/>
    <property type="match status" value="1"/>
</dbReference>
<dbReference type="KEGG" id="pry:Prubr_20430"/>
<dbReference type="Proteomes" id="UP000680866">
    <property type="component" value="Chromosome"/>
</dbReference>
<accession>A0A810MVH6</accession>
<gene>
    <name evidence="2" type="ORF">Prubr_20430</name>
</gene>
<organism evidence="2 3">
    <name type="scientific">Polymorphospora rubra</name>
    <dbReference type="NCBI Taxonomy" id="338584"/>
    <lineage>
        <taxon>Bacteria</taxon>
        <taxon>Bacillati</taxon>
        <taxon>Actinomycetota</taxon>
        <taxon>Actinomycetes</taxon>
        <taxon>Micromonosporales</taxon>
        <taxon>Micromonosporaceae</taxon>
        <taxon>Polymorphospora</taxon>
    </lineage>
</organism>
<dbReference type="GO" id="GO:0003677">
    <property type="term" value="F:DNA binding"/>
    <property type="evidence" value="ECO:0007669"/>
    <property type="project" value="InterPro"/>
</dbReference>
<dbReference type="Gene3D" id="1.10.260.40">
    <property type="entry name" value="lambda repressor-like DNA-binding domains"/>
    <property type="match status" value="1"/>
</dbReference>
<dbReference type="InterPro" id="IPR001387">
    <property type="entry name" value="Cro/C1-type_HTH"/>
</dbReference>
<keyword evidence="3" id="KW-1185">Reference proteome</keyword>
<evidence type="ECO:0000259" key="1">
    <source>
        <dbReference type="PROSITE" id="PS50943"/>
    </source>
</evidence>
<dbReference type="AlphaFoldDB" id="A0A810MVH6"/>
<dbReference type="EMBL" id="AP023359">
    <property type="protein sequence ID" value="BCJ65022.1"/>
    <property type="molecule type" value="Genomic_DNA"/>
</dbReference>
<dbReference type="CDD" id="cd00093">
    <property type="entry name" value="HTH_XRE"/>
    <property type="match status" value="1"/>
</dbReference>
<name>A0A810MVH6_9ACTN</name>
<evidence type="ECO:0000313" key="2">
    <source>
        <dbReference type="EMBL" id="BCJ65022.1"/>
    </source>
</evidence>
<reference evidence="2" key="1">
    <citation type="submission" date="2020-08" db="EMBL/GenBank/DDBJ databases">
        <title>Whole genome shotgun sequence of Polymorphospora rubra NBRC 101157.</title>
        <authorList>
            <person name="Komaki H."/>
            <person name="Tamura T."/>
        </authorList>
    </citation>
    <scope>NUCLEOTIDE SEQUENCE</scope>
    <source>
        <strain evidence="2">NBRC 101157</strain>
    </source>
</reference>
<sequence>MARGCGPRHDQAVSDDGAVAAAPAGRLNLRLGQLLRLERERARLSQRALAARAGTSQQCVSRFETGFYAPTTAVVERLFEALGCQVRADVEALDADLDESIAAACRERDDDIRFMLGNLRNLLRWSGGLDYVIDGELAAALQGVPVRVTRADVAVATADLPRLTDWIFALPNCERWNERWRDFVGADRDPNRPGPLRWWTPLAELRVRLLETWPTPVPVVAGAEEVPVRPLLDVLRDDPQLDRVARRARVLGA</sequence>
<dbReference type="SMART" id="SM00530">
    <property type="entry name" value="HTH_XRE"/>
    <property type="match status" value="1"/>
</dbReference>